<keyword evidence="2 5" id="KW-0812">Transmembrane</keyword>
<dbReference type="RefSeq" id="WP_376836246.1">
    <property type="nucleotide sequence ID" value="NZ_JBHLSW010000007.1"/>
</dbReference>
<keyword evidence="3 5" id="KW-1133">Transmembrane helix</keyword>
<feature type="transmembrane region" description="Helical" evidence="5">
    <location>
        <begin position="96"/>
        <end position="118"/>
    </location>
</feature>
<comment type="caution">
    <text evidence="6">The sequence shown here is derived from an EMBL/GenBank/DDBJ whole genome shotgun (WGS) entry which is preliminary data.</text>
</comment>
<gene>
    <name evidence="6" type="ORF">ACFFGE_10115</name>
</gene>
<evidence type="ECO:0000313" key="7">
    <source>
        <dbReference type="Proteomes" id="UP001589906"/>
    </source>
</evidence>
<keyword evidence="4 5" id="KW-0472">Membrane</keyword>
<protein>
    <submittedName>
        <fullName evidence="6">DoxX family protein</fullName>
    </submittedName>
</protein>
<evidence type="ECO:0000313" key="6">
    <source>
        <dbReference type="EMBL" id="MFC0634229.1"/>
    </source>
</evidence>
<keyword evidence="7" id="KW-1185">Reference proteome</keyword>
<feature type="transmembrane region" description="Helical" evidence="5">
    <location>
        <begin position="27"/>
        <end position="48"/>
    </location>
</feature>
<reference evidence="6 7" key="1">
    <citation type="submission" date="2024-09" db="EMBL/GenBank/DDBJ databases">
        <authorList>
            <person name="Sun Q."/>
            <person name="Mori K."/>
        </authorList>
    </citation>
    <scope>NUCLEOTIDE SEQUENCE [LARGE SCALE GENOMIC DNA]</scope>
    <source>
        <strain evidence="6 7">NCAIM B.02621</strain>
    </source>
</reference>
<comment type="subcellular location">
    <subcellularLocation>
        <location evidence="1">Membrane</location>
        <topology evidence="1">Multi-pass membrane protein</topology>
    </subcellularLocation>
</comment>
<accession>A0ABV6R3M6</accession>
<organism evidence="6 7">
    <name type="scientific">Brevundimonas balnearis</name>
    <dbReference type="NCBI Taxonomy" id="1572858"/>
    <lineage>
        <taxon>Bacteria</taxon>
        <taxon>Pseudomonadati</taxon>
        <taxon>Pseudomonadota</taxon>
        <taxon>Alphaproteobacteria</taxon>
        <taxon>Caulobacterales</taxon>
        <taxon>Caulobacteraceae</taxon>
        <taxon>Brevundimonas</taxon>
    </lineage>
</organism>
<proteinExistence type="predicted"/>
<evidence type="ECO:0000256" key="2">
    <source>
        <dbReference type="ARBA" id="ARBA00022692"/>
    </source>
</evidence>
<dbReference type="Pfam" id="PF13564">
    <property type="entry name" value="DoxX_2"/>
    <property type="match status" value="1"/>
</dbReference>
<dbReference type="EMBL" id="JBHLSW010000007">
    <property type="protein sequence ID" value="MFC0634229.1"/>
    <property type="molecule type" value="Genomic_DNA"/>
</dbReference>
<evidence type="ECO:0000256" key="1">
    <source>
        <dbReference type="ARBA" id="ARBA00004141"/>
    </source>
</evidence>
<dbReference type="InterPro" id="IPR032808">
    <property type="entry name" value="DoxX"/>
</dbReference>
<sequence length="125" mass="13353">MTLTLSTERTAPESEARRRLRAFQRHLALWTLQAWLSMFFIGAAYAKLTSSSELMVLLLGWPEDVDGSLVRAIGVLELSLGIGIVAPLLTWRLAPVMAVSAIGLTGMTGVSLALISGVRSSVSPG</sequence>
<name>A0ABV6R3M6_9CAUL</name>
<feature type="transmembrane region" description="Helical" evidence="5">
    <location>
        <begin position="68"/>
        <end position="89"/>
    </location>
</feature>
<dbReference type="Proteomes" id="UP001589906">
    <property type="component" value="Unassembled WGS sequence"/>
</dbReference>
<evidence type="ECO:0000256" key="5">
    <source>
        <dbReference type="SAM" id="Phobius"/>
    </source>
</evidence>
<evidence type="ECO:0000256" key="4">
    <source>
        <dbReference type="ARBA" id="ARBA00023136"/>
    </source>
</evidence>
<evidence type="ECO:0000256" key="3">
    <source>
        <dbReference type="ARBA" id="ARBA00022989"/>
    </source>
</evidence>